<proteinExistence type="predicted"/>
<keyword evidence="2 5" id="KW-0812">Transmembrane</keyword>
<evidence type="ECO:0000256" key="4">
    <source>
        <dbReference type="ARBA" id="ARBA00023136"/>
    </source>
</evidence>
<dbReference type="Gene3D" id="1.20.1250.20">
    <property type="entry name" value="MFS general substrate transporter like domains"/>
    <property type="match status" value="1"/>
</dbReference>
<feature type="transmembrane region" description="Helical" evidence="5">
    <location>
        <begin position="382"/>
        <end position="402"/>
    </location>
</feature>
<evidence type="ECO:0000256" key="2">
    <source>
        <dbReference type="ARBA" id="ARBA00022692"/>
    </source>
</evidence>
<dbReference type="PROSITE" id="PS50850">
    <property type="entry name" value="MFS"/>
    <property type="match status" value="1"/>
</dbReference>
<feature type="transmembrane region" description="Helical" evidence="5">
    <location>
        <begin position="247"/>
        <end position="268"/>
    </location>
</feature>
<name>A0A423U5D8_PENVA</name>
<feature type="transmembrane region" description="Helical" evidence="5">
    <location>
        <begin position="129"/>
        <end position="147"/>
    </location>
</feature>
<dbReference type="InterPro" id="IPR020846">
    <property type="entry name" value="MFS_dom"/>
</dbReference>
<dbReference type="InterPro" id="IPR011701">
    <property type="entry name" value="MFS"/>
</dbReference>
<dbReference type="InterPro" id="IPR036259">
    <property type="entry name" value="MFS_trans_sf"/>
</dbReference>
<protein>
    <recommendedName>
        <fullName evidence="6">Major facilitator superfamily (MFS) profile domain-containing protein</fullName>
    </recommendedName>
</protein>
<dbReference type="GO" id="GO:0006820">
    <property type="term" value="P:monoatomic anion transport"/>
    <property type="evidence" value="ECO:0007669"/>
    <property type="project" value="TreeGrafter"/>
</dbReference>
<evidence type="ECO:0000256" key="3">
    <source>
        <dbReference type="ARBA" id="ARBA00022989"/>
    </source>
</evidence>
<evidence type="ECO:0000313" key="7">
    <source>
        <dbReference type="EMBL" id="ROT83908.1"/>
    </source>
</evidence>
<dbReference type="EMBL" id="QCYY01000626">
    <property type="protein sequence ID" value="ROT83908.1"/>
    <property type="molecule type" value="Genomic_DNA"/>
</dbReference>
<evidence type="ECO:0000313" key="8">
    <source>
        <dbReference type="Proteomes" id="UP000283509"/>
    </source>
</evidence>
<dbReference type="AlphaFoldDB" id="A0A423U5D8"/>
<evidence type="ECO:0000256" key="5">
    <source>
        <dbReference type="SAM" id="Phobius"/>
    </source>
</evidence>
<feature type="transmembrane region" description="Helical" evidence="5">
    <location>
        <begin position="288"/>
        <end position="306"/>
    </location>
</feature>
<dbReference type="Pfam" id="PF07690">
    <property type="entry name" value="MFS_1"/>
    <property type="match status" value="1"/>
</dbReference>
<feature type="transmembrane region" description="Helical" evidence="5">
    <location>
        <begin position="312"/>
        <end position="335"/>
    </location>
</feature>
<dbReference type="InterPro" id="IPR050382">
    <property type="entry name" value="MFS_Na/Anion_cotransporter"/>
</dbReference>
<dbReference type="Proteomes" id="UP000283509">
    <property type="component" value="Unassembled WGS sequence"/>
</dbReference>
<feature type="domain" description="Major facilitator superfamily (MFS) profile" evidence="6">
    <location>
        <begin position="1"/>
        <end position="406"/>
    </location>
</feature>
<reference evidence="7 8" key="2">
    <citation type="submission" date="2019-01" db="EMBL/GenBank/DDBJ databases">
        <title>The decoding of complex shrimp genome reveals the adaptation for benthos swimmer, frequently molting mechanism and breeding impact on genome.</title>
        <authorList>
            <person name="Sun Y."/>
            <person name="Gao Y."/>
            <person name="Yu Y."/>
        </authorList>
    </citation>
    <scope>NUCLEOTIDE SEQUENCE [LARGE SCALE GENOMIC DNA]</scope>
    <source>
        <tissue evidence="7">Muscle</tissue>
    </source>
</reference>
<reference evidence="7 8" key="1">
    <citation type="submission" date="2018-04" db="EMBL/GenBank/DDBJ databases">
        <authorList>
            <person name="Zhang X."/>
            <person name="Yuan J."/>
            <person name="Li F."/>
            <person name="Xiang J."/>
        </authorList>
    </citation>
    <scope>NUCLEOTIDE SEQUENCE [LARGE SCALE GENOMIC DNA]</scope>
    <source>
        <tissue evidence="7">Muscle</tissue>
    </source>
</reference>
<keyword evidence="3 5" id="KW-1133">Transmembrane helix</keyword>
<dbReference type="SUPFAM" id="SSF103473">
    <property type="entry name" value="MFS general substrate transporter"/>
    <property type="match status" value="1"/>
</dbReference>
<dbReference type="GO" id="GO:0022857">
    <property type="term" value="F:transmembrane transporter activity"/>
    <property type="evidence" value="ECO:0007669"/>
    <property type="project" value="InterPro"/>
</dbReference>
<evidence type="ECO:0000256" key="1">
    <source>
        <dbReference type="ARBA" id="ARBA00004141"/>
    </source>
</evidence>
<dbReference type="PANTHER" id="PTHR11662">
    <property type="entry name" value="SOLUTE CARRIER FAMILY 17"/>
    <property type="match status" value="1"/>
</dbReference>
<keyword evidence="8" id="KW-1185">Reference proteome</keyword>
<accession>A0A423U5D8</accession>
<evidence type="ECO:0000259" key="6">
    <source>
        <dbReference type="PROSITE" id="PS50850"/>
    </source>
</evidence>
<comment type="caution">
    <text evidence="7">The sequence shown here is derived from an EMBL/GenBank/DDBJ whole genome shotgun (WGS) entry which is preliminary data.</text>
</comment>
<dbReference type="STRING" id="6689.A0A423U5D8"/>
<organism evidence="7 8">
    <name type="scientific">Penaeus vannamei</name>
    <name type="common">Whiteleg shrimp</name>
    <name type="synonym">Litopenaeus vannamei</name>
    <dbReference type="NCBI Taxonomy" id="6689"/>
    <lineage>
        <taxon>Eukaryota</taxon>
        <taxon>Metazoa</taxon>
        <taxon>Ecdysozoa</taxon>
        <taxon>Arthropoda</taxon>
        <taxon>Crustacea</taxon>
        <taxon>Multicrustacea</taxon>
        <taxon>Malacostraca</taxon>
        <taxon>Eumalacostraca</taxon>
        <taxon>Eucarida</taxon>
        <taxon>Decapoda</taxon>
        <taxon>Dendrobranchiata</taxon>
        <taxon>Penaeoidea</taxon>
        <taxon>Penaeidae</taxon>
        <taxon>Penaeus</taxon>
    </lineage>
</organism>
<dbReference type="OrthoDB" id="2985014at2759"/>
<keyword evidence="4 5" id="KW-0472">Membrane</keyword>
<comment type="subcellular location">
    <subcellularLocation>
        <location evidence="1">Membrane</location>
        <topology evidence="1">Multi-pass membrane protein</topology>
    </subcellularLocation>
</comment>
<gene>
    <name evidence="7" type="ORF">C7M84_022912</name>
</gene>
<feature type="transmembrane region" description="Helical" evidence="5">
    <location>
        <begin position="159"/>
        <end position="179"/>
    </location>
</feature>
<feature type="transmembrane region" description="Helical" evidence="5">
    <location>
        <begin position="222"/>
        <end position="241"/>
    </location>
</feature>
<feature type="transmembrane region" description="Helical" evidence="5">
    <location>
        <begin position="68"/>
        <end position="87"/>
    </location>
</feature>
<feature type="transmembrane region" description="Helical" evidence="5">
    <location>
        <begin position="347"/>
        <end position="370"/>
    </location>
</feature>
<dbReference type="PANTHER" id="PTHR11662:SF399">
    <property type="entry name" value="FI19708P1-RELATED"/>
    <property type="match status" value="1"/>
</dbReference>
<feature type="transmembrane region" description="Helical" evidence="5">
    <location>
        <begin position="93"/>
        <end position="117"/>
    </location>
</feature>
<sequence>MLAGQRFPSTVCFEARMVDRASLVEEHKDGEFVWEAELQARIRAGFSWGFLLTQLVGGRLAGMIGGKLLFLMGASMAAVLTILTPTAAHIGPYWLLAARIMVGAAQGVCVPAMQAVLAQWAPPMDRTVMVAYTYSGLAVGAALGGPVSEWMVTVIGWRALFYLQGAVALVWCVLWQFLVAENPAKHPRITTQEKTHITSSIGAQHAWRGLPVPWPHIFRSRYVFAVVLAELGFSWAWFTLLHHAREYAARVAWGTALFAMWIIAIVYATLTDWVRRTNRRSTVVVRRAANTLCALVTAGCLVAVAQSSCSQVAVLVWCSMALALGLSASFSTFLANGIELAPNHAAAIAGVSGTIGAAVQVLSPLYVAYLTDGQATLERWRMVWYTAAVVLALTNCLNFLMVSSKEQVWNRPVAVPVYPKRQSSYLATRRTRLSPPPRPGPVVAVRGNKNPAYVFTEEL</sequence>
<dbReference type="GO" id="GO:0016020">
    <property type="term" value="C:membrane"/>
    <property type="evidence" value="ECO:0007669"/>
    <property type="project" value="UniProtKB-SubCell"/>
</dbReference>